<dbReference type="Gene3D" id="1.25.40.10">
    <property type="entry name" value="Tetratricopeptide repeat domain"/>
    <property type="match status" value="1"/>
</dbReference>
<keyword evidence="1" id="KW-0547">Nucleotide-binding</keyword>
<dbReference type="Gene3D" id="3.40.50.300">
    <property type="entry name" value="P-loop containing nucleotide triphosphate hydrolases"/>
    <property type="match status" value="1"/>
</dbReference>
<dbReference type="InterPro" id="IPR011990">
    <property type="entry name" value="TPR-like_helical_dom_sf"/>
</dbReference>
<accession>A0ABN2RZN7</accession>
<name>A0ABN2RZN7_9MICO</name>
<dbReference type="PANTHER" id="PTHR16305">
    <property type="entry name" value="TESTICULAR SOLUBLE ADENYLYL CYCLASE"/>
    <property type="match status" value="1"/>
</dbReference>
<dbReference type="RefSeq" id="WP_344060699.1">
    <property type="nucleotide sequence ID" value="NZ_BAAAPU010000007.1"/>
</dbReference>
<organism evidence="4 5">
    <name type="scientific">Terrabacter lapilli</name>
    <dbReference type="NCBI Taxonomy" id="436231"/>
    <lineage>
        <taxon>Bacteria</taxon>
        <taxon>Bacillati</taxon>
        <taxon>Actinomycetota</taxon>
        <taxon>Actinomycetes</taxon>
        <taxon>Micrococcales</taxon>
        <taxon>Intrasporangiaceae</taxon>
        <taxon>Terrabacter</taxon>
    </lineage>
</organism>
<dbReference type="InterPro" id="IPR041664">
    <property type="entry name" value="AAA_16"/>
</dbReference>
<dbReference type="Proteomes" id="UP001500013">
    <property type="component" value="Unassembled WGS sequence"/>
</dbReference>
<dbReference type="InterPro" id="IPR027417">
    <property type="entry name" value="P-loop_NTPase"/>
</dbReference>
<dbReference type="PANTHER" id="PTHR16305:SF28">
    <property type="entry name" value="GUANYLATE CYCLASE DOMAIN-CONTAINING PROTEIN"/>
    <property type="match status" value="1"/>
</dbReference>
<reference evidence="4 5" key="1">
    <citation type="journal article" date="2019" name="Int. J. Syst. Evol. Microbiol.">
        <title>The Global Catalogue of Microorganisms (GCM) 10K type strain sequencing project: providing services to taxonomists for standard genome sequencing and annotation.</title>
        <authorList>
            <consortium name="The Broad Institute Genomics Platform"/>
            <consortium name="The Broad Institute Genome Sequencing Center for Infectious Disease"/>
            <person name="Wu L."/>
            <person name="Ma J."/>
        </authorList>
    </citation>
    <scope>NUCLEOTIDE SEQUENCE [LARGE SCALE GENOMIC DNA]</scope>
    <source>
        <strain evidence="4 5">JCM 15628</strain>
    </source>
</reference>
<gene>
    <name evidence="4" type="ORF">GCM10009817_17670</name>
</gene>
<evidence type="ECO:0000313" key="4">
    <source>
        <dbReference type="EMBL" id="GAA1977706.1"/>
    </source>
</evidence>
<keyword evidence="5" id="KW-1185">Reference proteome</keyword>
<dbReference type="SUPFAM" id="SSF52540">
    <property type="entry name" value="P-loop containing nucleoside triphosphate hydrolases"/>
    <property type="match status" value="1"/>
</dbReference>
<evidence type="ECO:0000259" key="3">
    <source>
        <dbReference type="Pfam" id="PF13191"/>
    </source>
</evidence>
<evidence type="ECO:0000256" key="2">
    <source>
        <dbReference type="ARBA" id="ARBA00022840"/>
    </source>
</evidence>
<dbReference type="SUPFAM" id="SSF48452">
    <property type="entry name" value="TPR-like"/>
    <property type="match status" value="2"/>
</dbReference>
<feature type="domain" description="Orc1-like AAA ATPase" evidence="3">
    <location>
        <begin position="3"/>
        <end position="134"/>
    </location>
</feature>
<evidence type="ECO:0000313" key="5">
    <source>
        <dbReference type="Proteomes" id="UP001500013"/>
    </source>
</evidence>
<evidence type="ECO:0000256" key="1">
    <source>
        <dbReference type="ARBA" id="ARBA00022741"/>
    </source>
</evidence>
<protein>
    <recommendedName>
        <fullName evidence="3">Orc1-like AAA ATPase domain-containing protein</fullName>
    </recommendedName>
</protein>
<proteinExistence type="predicted"/>
<sequence>MPLLERREQLRAVAGYLDEAAAGLGRLVFVSGEAGIGKTSFVTTAAAAATGRARVGIGACDGSATPAPLAPLRDVLPALPAGVWSEDASRQDVFVRVVDALRVAPPDEPYLLVVEDAHWADEATLDLLRHLARRIHGCRALILVTYRPEDTHAGSALRILLGDTASAGGTRRIDLPALSPAAVATLVAERAREMSGSVALDPVQLHDVTGGNAFFVTEVLAGDPSGVPPTVRDAVLARVARLPEPARRALEIVALAGSRVESDLLEELLADGLPAIDEPLSRGLLVPTGHDITFRHELGRLAVAGEVPAGRRIHIHRRLLTALEARGADPARLAHHADAAGLGRSVLVHAPEAGARASRLGAHREAAEQYRRALHHAEALGEKEVPPERHADLLWALGYELYLTDHIDGAIEAVEAARRIWDRAEATVRVGDAWRCLSRLSWFAGHNHDAESQARTAIDVLEGTATYELALAYSNRAQLRMLANDLAGTREWAGRSLELAASLPEDQHTMVRVHALNNLGAMEIAAGDFAAGTRLLDEQPAPGSRPRPARARRTGLLQLGVLRGAPTSAR</sequence>
<dbReference type="EMBL" id="BAAAPU010000007">
    <property type="protein sequence ID" value="GAA1977706.1"/>
    <property type="molecule type" value="Genomic_DNA"/>
</dbReference>
<comment type="caution">
    <text evidence="4">The sequence shown here is derived from an EMBL/GenBank/DDBJ whole genome shotgun (WGS) entry which is preliminary data.</text>
</comment>
<keyword evidence="2" id="KW-0067">ATP-binding</keyword>
<dbReference type="Pfam" id="PF13191">
    <property type="entry name" value="AAA_16"/>
    <property type="match status" value="1"/>
</dbReference>